<dbReference type="Pfam" id="PF02540">
    <property type="entry name" value="NAD_synthase"/>
    <property type="match status" value="2"/>
</dbReference>
<evidence type="ECO:0000256" key="3">
    <source>
        <dbReference type="ARBA" id="ARBA00022723"/>
    </source>
</evidence>
<comment type="catalytic activity">
    <reaction evidence="8 10">
        <text>deamido-NAD(+) + NH4(+) + ATP = AMP + diphosphate + NAD(+) + H(+)</text>
        <dbReference type="Rhea" id="RHEA:21188"/>
        <dbReference type="ChEBI" id="CHEBI:15378"/>
        <dbReference type="ChEBI" id="CHEBI:28938"/>
        <dbReference type="ChEBI" id="CHEBI:30616"/>
        <dbReference type="ChEBI" id="CHEBI:33019"/>
        <dbReference type="ChEBI" id="CHEBI:57540"/>
        <dbReference type="ChEBI" id="CHEBI:58437"/>
        <dbReference type="ChEBI" id="CHEBI:456215"/>
        <dbReference type="EC" id="6.3.1.5"/>
    </reaction>
</comment>
<dbReference type="CDD" id="cd00553">
    <property type="entry name" value="NAD_synthase"/>
    <property type="match status" value="1"/>
</dbReference>
<dbReference type="InterPro" id="IPR022310">
    <property type="entry name" value="NAD/GMP_synthase"/>
</dbReference>
<reference evidence="12" key="1">
    <citation type="submission" date="2017-02" db="EMBL/GenBank/DDBJ databases">
        <authorList>
            <person name="Regsiter A."/>
            <person name="William W."/>
        </authorList>
    </citation>
    <scope>NUCLEOTIDE SEQUENCE</scope>
    <source>
        <strain evidence="12">BdmA 4</strain>
    </source>
</reference>
<feature type="domain" description="NAD/GMP synthase" evidence="11">
    <location>
        <begin position="125"/>
        <end position="265"/>
    </location>
</feature>
<evidence type="ECO:0000256" key="5">
    <source>
        <dbReference type="ARBA" id="ARBA00022840"/>
    </source>
</evidence>
<dbReference type="GO" id="GO:0005737">
    <property type="term" value="C:cytoplasm"/>
    <property type="evidence" value="ECO:0007669"/>
    <property type="project" value="InterPro"/>
</dbReference>
<dbReference type="HAMAP" id="MF_00193">
    <property type="entry name" value="NadE_ammonia_dep"/>
    <property type="match status" value="1"/>
</dbReference>
<feature type="binding site" description="in other chain" evidence="8">
    <location>
        <position position="147"/>
    </location>
    <ligand>
        <name>deamido-NAD(+)</name>
        <dbReference type="ChEBI" id="CHEBI:58437"/>
        <note>ligand shared between two neighboring subunits</note>
    </ligand>
</feature>
<name>A0A3P3XRC1_9SPIR</name>
<comment type="caution">
    <text evidence="8">Lacks conserved residue(s) required for the propagation of feature annotation.</text>
</comment>
<evidence type="ECO:0000256" key="7">
    <source>
        <dbReference type="ARBA" id="ARBA00023027"/>
    </source>
</evidence>
<dbReference type="InterPro" id="IPR014729">
    <property type="entry name" value="Rossmann-like_a/b/a_fold"/>
</dbReference>
<comment type="pathway">
    <text evidence="8">Cofactor biosynthesis; NAD(+) biosynthesis; NAD(+) from deamido-NAD(+) (ammonia route): step 1/1.</text>
</comment>
<feature type="binding site" description="in other chain" evidence="8">
    <location>
        <position position="180"/>
    </location>
    <ligand>
        <name>deamido-NAD(+)</name>
        <dbReference type="ChEBI" id="CHEBI:58437"/>
        <note>ligand shared between two neighboring subunits</note>
    </ligand>
</feature>
<dbReference type="GO" id="GO:0009435">
    <property type="term" value="P:NAD+ biosynthetic process"/>
    <property type="evidence" value="ECO:0007669"/>
    <property type="project" value="UniProtKB-UniRule"/>
</dbReference>
<evidence type="ECO:0000313" key="12">
    <source>
        <dbReference type="EMBL" id="SLM18842.1"/>
    </source>
</evidence>
<feature type="binding site" evidence="8">
    <location>
        <position position="187"/>
    </location>
    <ligand>
        <name>deamido-NAD(+)</name>
        <dbReference type="ChEBI" id="CHEBI:58437"/>
        <note>ligand shared between two neighboring subunits</note>
    </ligand>
</feature>
<feature type="binding site" evidence="8">
    <location>
        <begin position="27"/>
        <end position="34"/>
    </location>
    <ligand>
        <name>ATP</name>
        <dbReference type="ChEBI" id="CHEBI:30616"/>
    </ligand>
</feature>
<dbReference type="SUPFAM" id="SSF52402">
    <property type="entry name" value="Adenine nucleotide alpha hydrolases-like"/>
    <property type="match status" value="1"/>
</dbReference>
<dbReference type="GO" id="GO:0005524">
    <property type="term" value="F:ATP binding"/>
    <property type="evidence" value="ECO:0007669"/>
    <property type="project" value="UniProtKB-UniRule"/>
</dbReference>
<feature type="binding site" evidence="8">
    <location>
        <position position="172"/>
    </location>
    <ligand>
        <name>Mg(2+)</name>
        <dbReference type="ChEBI" id="CHEBI:18420"/>
    </ligand>
</feature>
<keyword evidence="7 8" id="KW-0520">NAD</keyword>
<dbReference type="EMBL" id="FWDO01000005">
    <property type="protein sequence ID" value="SLM18842.1"/>
    <property type="molecule type" value="Genomic_DNA"/>
</dbReference>
<feature type="binding site" evidence="8">
    <location>
        <position position="167"/>
    </location>
    <ligand>
        <name>ATP</name>
        <dbReference type="ChEBI" id="CHEBI:30616"/>
    </ligand>
</feature>
<feature type="binding site" evidence="8">
    <location>
        <position position="196"/>
    </location>
    <ligand>
        <name>ATP</name>
        <dbReference type="ChEBI" id="CHEBI:30616"/>
    </ligand>
</feature>
<evidence type="ECO:0000256" key="1">
    <source>
        <dbReference type="ARBA" id="ARBA00005859"/>
    </source>
</evidence>
<evidence type="ECO:0000256" key="4">
    <source>
        <dbReference type="ARBA" id="ARBA00022741"/>
    </source>
</evidence>
<evidence type="ECO:0000256" key="2">
    <source>
        <dbReference type="ARBA" id="ARBA00022598"/>
    </source>
</evidence>
<dbReference type="Gene3D" id="3.40.50.620">
    <property type="entry name" value="HUPs"/>
    <property type="match status" value="1"/>
</dbReference>
<accession>A0A3P3XRC1</accession>
<organism evidence="12">
    <name type="scientific">uncultured spirochete</name>
    <dbReference type="NCBI Taxonomy" id="156406"/>
    <lineage>
        <taxon>Bacteria</taxon>
        <taxon>Pseudomonadati</taxon>
        <taxon>Spirochaetota</taxon>
        <taxon>Spirochaetia</taxon>
        <taxon>Spirochaetales</taxon>
        <taxon>environmental samples</taxon>
    </lineage>
</organism>
<comment type="subunit">
    <text evidence="8">Homodimer.</text>
</comment>
<protein>
    <recommendedName>
        <fullName evidence="8 10">NH(3)-dependent NAD(+) synthetase</fullName>
        <ecNumber evidence="8 10">6.3.1.5</ecNumber>
    </recommendedName>
</protein>
<evidence type="ECO:0000256" key="9">
    <source>
        <dbReference type="RuleBase" id="RU003811"/>
    </source>
</evidence>
<gene>
    <name evidence="8 12" type="primary">nadE</name>
    <name evidence="12" type="ORF">SPIRO4BDMA_50357</name>
</gene>
<dbReference type="PANTHER" id="PTHR23090:SF9">
    <property type="entry name" value="GLUTAMINE-DEPENDENT NAD(+) SYNTHETASE"/>
    <property type="match status" value="1"/>
</dbReference>
<keyword evidence="2 8" id="KW-0436">Ligase</keyword>
<dbReference type="GO" id="GO:0046872">
    <property type="term" value="F:metal ion binding"/>
    <property type="evidence" value="ECO:0007669"/>
    <property type="project" value="UniProtKB-KW"/>
</dbReference>
<keyword evidence="3 8" id="KW-0479">Metal-binding</keyword>
<dbReference type="PANTHER" id="PTHR23090">
    <property type="entry name" value="NH 3 /GLUTAMINE-DEPENDENT NAD + SYNTHETASE"/>
    <property type="match status" value="1"/>
</dbReference>
<feature type="binding site" evidence="8">
    <location>
        <position position="33"/>
    </location>
    <ligand>
        <name>Mg(2+)</name>
        <dbReference type="ChEBI" id="CHEBI:18420"/>
    </ligand>
</feature>
<keyword evidence="4 8" id="KW-0547">Nucleotide-binding</keyword>
<dbReference type="InterPro" id="IPR022926">
    <property type="entry name" value="NH(3)-dep_NAD(+)_synth"/>
</dbReference>
<keyword evidence="6 8" id="KW-0460">Magnesium</keyword>
<evidence type="ECO:0000256" key="8">
    <source>
        <dbReference type="HAMAP-Rule" id="MF_00193"/>
    </source>
</evidence>
<evidence type="ECO:0000259" key="11">
    <source>
        <dbReference type="Pfam" id="PF02540"/>
    </source>
</evidence>
<evidence type="ECO:0000256" key="6">
    <source>
        <dbReference type="ARBA" id="ARBA00022842"/>
    </source>
</evidence>
<dbReference type="NCBIfam" id="TIGR00552">
    <property type="entry name" value="nadE"/>
    <property type="match status" value="1"/>
</dbReference>
<proteinExistence type="inferred from homology"/>
<dbReference type="AlphaFoldDB" id="A0A3P3XRC1"/>
<keyword evidence="5 8" id="KW-0067">ATP-binding</keyword>
<evidence type="ECO:0000256" key="10">
    <source>
        <dbReference type="RuleBase" id="RU003812"/>
    </source>
</evidence>
<dbReference type="GO" id="GO:0003952">
    <property type="term" value="F:NAD+ synthase (glutamine-hydrolyzing) activity"/>
    <property type="evidence" value="ECO:0007669"/>
    <property type="project" value="InterPro"/>
</dbReference>
<dbReference type="InterPro" id="IPR003694">
    <property type="entry name" value="NAD_synthase"/>
</dbReference>
<dbReference type="GO" id="GO:0004359">
    <property type="term" value="F:glutaminase activity"/>
    <property type="evidence" value="ECO:0007669"/>
    <property type="project" value="InterPro"/>
</dbReference>
<comment type="similarity">
    <text evidence="1 8 9">Belongs to the NAD synthetase family.</text>
</comment>
<sequence>MSEEKERIIEFIKTQIAAYGFGGAVVGISGGIDSAVVGKLLTEALGKHNVFGLLLPERDSSKTTIADSVMVCEFLGIHYSVRNITPLVRKLGVYRTKPPAFLFPRKVQEEYARAQWLKTANPYINDLKNSGGETNRRNLAYYRTKHRFRMIELYYEAEQRGYAVVGTTNRTEYLTGFYIKWGDDSSDIEPIMHLYKTQVFELAKELGIPQRIIDKKPSPDIAPGITDEFAMGITYGDLDRILQKIELDQPLSDEKQDVVKKVREILASAKYRNIRNINLLQGET</sequence>
<comment type="function">
    <text evidence="8">Catalyzes the ATP-dependent amidation of deamido-NAD to form NAD. Uses ammonia as a nitrogen source.</text>
</comment>
<feature type="domain" description="NAD/GMP synthase" evidence="11">
    <location>
        <begin position="6"/>
        <end position="91"/>
    </location>
</feature>
<feature type="binding site" evidence="8">
    <location>
        <position position="218"/>
    </location>
    <ligand>
        <name>ATP</name>
        <dbReference type="ChEBI" id="CHEBI:30616"/>
    </ligand>
</feature>
<dbReference type="UniPathway" id="UPA00253">
    <property type="reaction ID" value="UER00333"/>
</dbReference>
<dbReference type="EC" id="6.3.1.5" evidence="8 10"/>
<dbReference type="GO" id="GO:0008795">
    <property type="term" value="F:NAD+ synthase activity"/>
    <property type="evidence" value="ECO:0007669"/>
    <property type="project" value="UniProtKB-UniRule"/>
</dbReference>